<dbReference type="EMBL" id="JACVVK020000170">
    <property type="protein sequence ID" value="KAK7487013.1"/>
    <property type="molecule type" value="Genomic_DNA"/>
</dbReference>
<proteinExistence type="predicted"/>
<sequence>MMMYARGFSGPFVISPQAAASLYQHALPTALYTVYSPTFCNQLQALNSAVSCTANTYDIWVPLTQFR</sequence>
<comment type="caution">
    <text evidence="1">The sequence shown here is derived from an EMBL/GenBank/DDBJ whole genome shotgun (WGS) entry which is preliminary data.</text>
</comment>
<gene>
    <name evidence="1" type="ORF">BaRGS_00021683</name>
</gene>
<organism evidence="1 2">
    <name type="scientific">Batillaria attramentaria</name>
    <dbReference type="NCBI Taxonomy" id="370345"/>
    <lineage>
        <taxon>Eukaryota</taxon>
        <taxon>Metazoa</taxon>
        <taxon>Spiralia</taxon>
        <taxon>Lophotrochozoa</taxon>
        <taxon>Mollusca</taxon>
        <taxon>Gastropoda</taxon>
        <taxon>Caenogastropoda</taxon>
        <taxon>Sorbeoconcha</taxon>
        <taxon>Cerithioidea</taxon>
        <taxon>Batillariidae</taxon>
        <taxon>Batillaria</taxon>
    </lineage>
</organism>
<dbReference type="Proteomes" id="UP001519460">
    <property type="component" value="Unassembled WGS sequence"/>
</dbReference>
<keyword evidence="2" id="KW-1185">Reference proteome</keyword>
<dbReference type="AlphaFoldDB" id="A0ABD0KIF1"/>
<protein>
    <submittedName>
        <fullName evidence="1">Uncharacterized protein</fullName>
    </submittedName>
</protein>
<reference evidence="1 2" key="1">
    <citation type="journal article" date="2023" name="Sci. Data">
        <title>Genome assembly of the Korean intertidal mud-creeper Batillaria attramentaria.</title>
        <authorList>
            <person name="Patra A.K."/>
            <person name="Ho P.T."/>
            <person name="Jun S."/>
            <person name="Lee S.J."/>
            <person name="Kim Y."/>
            <person name="Won Y.J."/>
        </authorList>
    </citation>
    <scope>NUCLEOTIDE SEQUENCE [LARGE SCALE GENOMIC DNA]</scope>
    <source>
        <strain evidence="1">Wonlab-2016</strain>
    </source>
</reference>
<name>A0ABD0KIF1_9CAEN</name>
<evidence type="ECO:0000313" key="2">
    <source>
        <dbReference type="Proteomes" id="UP001519460"/>
    </source>
</evidence>
<accession>A0ABD0KIF1</accession>
<evidence type="ECO:0000313" key="1">
    <source>
        <dbReference type="EMBL" id="KAK7487013.1"/>
    </source>
</evidence>
<feature type="non-terminal residue" evidence="1">
    <location>
        <position position="67"/>
    </location>
</feature>